<dbReference type="Gene3D" id="3.10.110.10">
    <property type="entry name" value="Ubiquitin Conjugating Enzyme"/>
    <property type="match status" value="1"/>
</dbReference>
<dbReference type="PANTHER" id="PTHR24068">
    <property type="entry name" value="UBIQUITIN-CONJUGATING ENZYME E2"/>
    <property type="match status" value="1"/>
</dbReference>
<dbReference type="FunFam" id="3.10.110.10:FF:000026">
    <property type="entry name" value="Ubiquitin-conjugating enzyme E2 variant"/>
    <property type="match status" value="1"/>
</dbReference>
<evidence type="ECO:0000313" key="4">
    <source>
        <dbReference type="Proteomes" id="UP000807716"/>
    </source>
</evidence>
<keyword evidence="4" id="KW-1185">Reference proteome</keyword>
<name>A0A9P6U547_9FUNG</name>
<dbReference type="AlphaFoldDB" id="A0A9P6U547"/>
<evidence type="ECO:0000313" key="3">
    <source>
        <dbReference type="EMBL" id="KAG0260974.1"/>
    </source>
</evidence>
<dbReference type="SMART" id="SM00212">
    <property type="entry name" value="UBCc"/>
    <property type="match status" value="1"/>
</dbReference>
<protein>
    <submittedName>
        <fullName evidence="3">E2 ubiquitin-conjugating protein mms2</fullName>
    </submittedName>
</protein>
<accession>A0A9P6U547</accession>
<dbReference type="EMBL" id="JAAAJB010000232">
    <property type="protein sequence ID" value="KAG0260974.1"/>
    <property type="molecule type" value="Genomic_DNA"/>
</dbReference>
<dbReference type="PROSITE" id="PS50127">
    <property type="entry name" value="UBC_2"/>
    <property type="match status" value="1"/>
</dbReference>
<keyword evidence="1" id="KW-0833">Ubl conjugation pathway</keyword>
<dbReference type="SUPFAM" id="SSF54495">
    <property type="entry name" value="UBC-like"/>
    <property type="match status" value="1"/>
</dbReference>
<proteinExistence type="predicted"/>
<evidence type="ECO:0000259" key="2">
    <source>
        <dbReference type="PROSITE" id="PS50127"/>
    </source>
</evidence>
<dbReference type="CDD" id="cd23807">
    <property type="entry name" value="UEV_UBE2V"/>
    <property type="match status" value="1"/>
</dbReference>
<organism evidence="3 4">
    <name type="scientific">Actinomortierella ambigua</name>
    <dbReference type="NCBI Taxonomy" id="1343610"/>
    <lineage>
        <taxon>Eukaryota</taxon>
        <taxon>Fungi</taxon>
        <taxon>Fungi incertae sedis</taxon>
        <taxon>Mucoromycota</taxon>
        <taxon>Mortierellomycotina</taxon>
        <taxon>Mortierellomycetes</taxon>
        <taxon>Mortierellales</taxon>
        <taxon>Mortierellaceae</taxon>
        <taxon>Actinomortierella</taxon>
    </lineage>
</organism>
<dbReference type="Proteomes" id="UP000807716">
    <property type="component" value="Unassembled WGS sequence"/>
</dbReference>
<dbReference type="OrthoDB" id="6508832at2759"/>
<dbReference type="InterPro" id="IPR016135">
    <property type="entry name" value="UBQ-conjugating_enzyme/RWD"/>
</dbReference>
<evidence type="ECO:0000256" key="1">
    <source>
        <dbReference type="ARBA" id="ARBA00022786"/>
    </source>
</evidence>
<sequence length="138" mass="15314">MAKVPRNFKLLEELERGEKAIGDRTVSFGLADGGEDIYMSNWNGTIIGPPHSVHENRIYSLQIHCGPQYPDSPPVFKFVSRINLPCVDANGNVLGAKLGCLSQWKAQYGIETVLQELRREMASSSNRKLPQPPEGSTF</sequence>
<gene>
    <name evidence="3" type="primary">MMS2</name>
    <name evidence="3" type="ORF">DFQ27_003252</name>
</gene>
<feature type="domain" description="UBC core" evidence="2">
    <location>
        <begin position="5"/>
        <end position="138"/>
    </location>
</feature>
<dbReference type="Pfam" id="PF00179">
    <property type="entry name" value="UQ_con"/>
    <property type="match status" value="1"/>
</dbReference>
<dbReference type="InterPro" id="IPR000608">
    <property type="entry name" value="UBC"/>
</dbReference>
<reference evidence="3" key="1">
    <citation type="journal article" date="2020" name="Fungal Divers.">
        <title>Resolving the Mortierellaceae phylogeny through synthesis of multi-gene phylogenetics and phylogenomics.</title>
        <authorList>
            <person name="Vandepol N."/>
            <person name="Liber J."/>
            <person name="Desiro A."/>
            <person name="Na H."/>
            <person name="Kennedy M."/>
            <person name="Barry K."/>
            <person name="Grigoriev I.V."/>
            <person name="Miller A.N."/>
            <person name="O'Donnell K."/>
            <person name="Stajich J.E."/>
            <person name="Bonito G."/>
        </authorList>
    </citation>
    <scope>NUCLEOTIDE SEQUENCE</scope>
    <source>
        <strain evidence="3">BC1065</strain>
    </source>
</reference>
<comment type="caution">
    <text evidence="3">The sequence shown here is derived from an EMBL/GenBank/DDBJ whole genome shotgun (WGS) entry which is preliminary data.</text>
</comment>